<dbReference type="AlphaFoldDB" id="A0AB35RHN0"/>
<sequence>MMATKRIAAACLLVLMLGGMRDPFQPPLDRCMASQLELWHYHGVVIMAEAATGIVRDSAGRWRRVQKGDTLLGGWRVVDFDKEEMRIATGEGCEPARWQWKREGSQNEKNSNRSSLSQ</sequence>
<gene>
    <name evidence="3" type="ORF">R0H02_02635</name>
</gene>
<keyword evidence="4" id="KW-1185">Reference proteome</keyword>
<feature type="compositionally biased region" description="Polar residues" evidence="1">
    <location>
        <begin position="107"/>
        <end position="118"/>
    </location>
</feature>
<feature type="region of interest" description="Disordered" evidence="1">
    <location>
        <begin position="97"/>
        <end position="118"/>
    </location>
</feature>
<accession>A0AB35RHN0</accession>
<dbReference type="InterPro" id="IPR019684">
    <property type="entry name" value="HofP"/>
</dbReference>
<reference evidence="3 4" key="1">
    <citation type="submission" date="2023-10" db="EMBL/GenBank/DDBJ databases">
        <title>Phytobacter spp. The emergence of a new genus of hospital-origin enterobacteria encoding carbapenemases in Argentina.</title>
        <authorList>
            <person name="Vay C."/>
            <person name="Almuzara M."/>
            <person name="Traglia G.M."/>
            <person name="Campos J."/>
        </authorList>
    </citation>
    <scope>NUCLEOTIDE SEQUENCE [LARGE SCALE GENOMIC DNA]</scope>
    <source>
        <strain evidence="3 4">CVMA36</strain>
    </source>
</reference>
<dbReference type="Proteomes" id="UP001286589">
    <property type="component" value="Unassembled WGS sequence"/>
</dbReference>
<comment type="caution">
    <text evidence="3">The sequence shown here is derived from an EMBL/GenBank/DDBJ whole genome shotgun (WGS) entry which is preliminary data.</text>
</comment>
<evidence type="ECO:0000313" key="4">
    <source>
        <dbReference type="Proteomes" id="UP001286589"/>
    </source>
</evidence>
<evidence type="ECO:0000256" key="1">
    <source>
        <dbReference type="SAM" id="MobiDB-lite"/>
    </source>
</evidence>
<feature type="chain" id="PRO_5044261354" evidence="2">
    <location>
        <begin position="22"/>
        <end position="118"/>
    </location>
</feature>
<keyword evidence="2" id="KW-0732">Signal</keyword>
<name>A0AB35RHN0_9ENTR</name>
<evidence type="ECO:0000256" key="2">
    <source>
        <dbReference type="SAM" id="SignalP"/>
    </source>
</evidence>
<feature type="signal peptide" evidence="2">
    <location>
        <begin position="1"/>
        <end position="21"/>
    </location>
</feature>
<dbReference type="RefSeq" id="WP_229221241.1">
    <property type="nucleotide sequence ID" value="NZ_JAWJAC010000002.1"/>
</dbReference>
<organism evidence="3 4">
    <name type="scientific">Phytobacter ursingii</name>
    <dbReference type="NCBI Taxonomy" id="1972431"/>
    <lineage>
        <taxon>Bacteria</taxon>
        <taxon>Pseudomonadati</taxon>
        <taxon>Pseudomonadota</taxon>
        <taxon>Gammaproteobacteria</taxon>
        <taxon>Enterobacterales</taxon>
        <taxon>Enterobacteriaceae</taxon>
        <taxon>Phytobacter</taxon>
    </lineage>
</organism>
<evidence type="ECO:0000313" key="3">
    <source>
        <dbReference type="EMBL" id="MDV2861364.1"/>
    </source>
</evidence>
<proteinExistence type="predicted"/>
<dbReference type="EMBL" id="JAWJAC010000002">
    <property type="protein sequence ID" value="MDV2861364.1"/>
    <property type="molecule type" value="Genomic_DNA"/>
</dbReference>
<protein>
    <submittedName>
        <fullName evidence="3">HofP DNA utilization family protein</fullName>
    </submittedName>
</protein>
<dbReference type="Pfam" id="PF10748">
    <property type="entry name" value="HofP"/>
    <property type="match status" value="1"/>
</dbReference>